<dbReference type="AlphaFoldDB" id="A0A069E5S4"/>
<dbReference type="RefSeq" id="WP_051596001.1">
    <property type="nucleotide sequence ID" value="NZ_ARYH01000001.1"/>
</dbReference>
<feature type="signal peptide" evidence="1">
    <location>
        <begin position="1"/>
        <end position="20"/>
    </location>
</feature>
<dbReference type="PROSITE" id="PS51257">
    <property type="entry name" value="PROKAR_LIPOPROTEIN"/>
    <property type="match status" value="1"/>
</dbReference>
<dbReference type="SUPFAM" id="SSF53474">
    <property type="entry name" value="alpha/beta-Hydrolases"/>
    <property type="match status" value="1"/>
</dbReference>
<dbReference type="InterPro" id="IPR029058">
    <property type="entry name" value="AB_hydrolase_fold"/>
</dbReference>
<keyword evidence="1" id="KW-0732">Signal</keyword>
<dbReference type="eggNOG" id="COG4782">
    <property type="taxonomic scope" value="Bacteria"/>
</dbReference>
<comment type="caution">
    <text evidence="2">The sequence shown here is derived from an EMBL/GenBank/DDBJ whole genome shotgun (WGS) entry which is preliminary data.</text>
</comment>
<evidence type="ECO:0000313" key="2">
    <source>
        <dbReference type="EMBL" id="KCZ85432.1"/>
    </source>
</evidence>
<dbReference type="Proteomes" id="UP000027446">
    <property type="component" value="Unassembled WGS sequence"/>
</dbReference>
<feature type="chain" id="PRO_5001660769" description="Lipoprotein" evidence="1">
    <location>
        <begin position="21"/>
        <end position="620"/>
    </location>
</feature>
<dbReference type="PANTHER" id="PTHR36513">
    <property type="entry name" value="ABC TRANSMEMBRANE TYPE-1 DOMAIN-CONTAINING PROTEIN"/>
    <property type="match status" value="1"/>
</dbReference>
<dbReference type="OrthoDB" id="9797755at2"/>
<gene>
    <name evidence="2" type="ORF">HAD_07105</name>
</gene>
<dbReference type="PATRIC" id="fig|1280949.3.peg.1447"/>
<dbReference type="EMBL" id="ARYH01000001">
    <property type="protein sequence ID" value="KCZ85432.1"/>
    <property type="molecule type" value="Genomic_DNA"/>
</dbReference>
<keyword evidence="3" id="KW-1185">Reference proteome</keyword>
<sequence length="620" mass="66716">MNRIRAAAMAMLLGLLAACATPPRDAPGPPPPPRDLLVELGDAEAAGDRDAMLSLAAELMAEPSTDMALQQDLADLMAREGDTAGALAAYQQLANAEAAAPEPDWARLINLEARMAEIAADAGDMATATDHTGRAVGLVADHLGIDHPRMAPLLAFAKTNGLDMPAIAMAGGFATLEEMELALADSIERSRDTGAAMPAGRRVAPRVFGEEPDFDLVKVFYGTDRAPDPGQVLIVDGKPVLDARTYYAAERGQLETGTVIVSVPRNRALGEIPKPSVLRFDVRPDPARHVIVGDMKIHPDMEEFVREVKIELAKSQRREIFVLIHGYNTKFDAGIERTAQLSTDLEIDGAAVFYSWPSAGSLFGYKADRSQITPEAAQDLEDFLLVLADRTGADRISVVAHSMGNEFLTLALEQMARDRPGEKLFDEVIFASPDVDADEFIERVSEIDSLADDFTLYASSKDRALQASRRFNGTGRRAGDSAEPVLLPVLNTIDTSAVSDGGLGHSDIFGGAFTDFQAILWLSLEPDQRCLLGRREEGNAVAWVLGAPRTEFCGQKAFSTAMTTMRRVGVEESAMVLSEQAAEAESVGSPDAPLWQSALRIVQWLGTAGRFMPETATAPQ</sequence>
<reference evidence="2 3" key="1">
    <citation type="journal article" date="2014" name="Antonie Van Leeuwenhoek">
        <title>Hyphomonas beringensis sp. nov. and Hyphomonas chukchiensis sp. nov., isolated from surface seawater of the Bering Sea and Chukchi Sea.</title>
        <authorList>
            <person name="Li C."/>
            <person name="Lai Q."/>
            <person name="Li G."/>
            <person name="Dong C."/>
            <person name="Wang J."/>
            <person name="Liao Y."/>
            <person name="Shao Z."/>
        </authorList>
    </citation>
    <scope>NUCLEOTIDE SEQUENCE [LARGE SCALE GENOMIC DNA]</scope>
    <source>
        <strain evidence="2 3">MHS-3</strain>
    </source>
</reference>
<dbReference type="Pfam" id="PF05990">
    <property type="entry name" value="DUF900"/>
    <property type="match status" value="1"/>
</dbReference>
<accession>A0A069E5S4</accession>
<dbReference type="STRING" id="1280949.HAD_07105"/>
<protein>
    <recommendedName>
        <fullName evidence="4">Lipoprotein</fullName>
    </recommendedName>
</protein>
<proteinExistence type="predicted"/>
<dbReference type="PANTHER" id="PTHR36513:SF1">
    <property type="entry name" value="TRANSMEMBRANE PROTEIN"/>
    <property type="match status" value="1"/>
</dbReference>
<evidence type="ECO:0000313" key="3">
    <source>
        <dbReference type="Proteomes" id="UP000027446"/>
    </source>
</evidence>
<evidence type="ECO:0008006" key="4">
    <source>
        <dbReference type="Google" id="ProtNLM"/>
    </source>
</evidence>
<organism evidence="2 3">
    <name type="scientific">Hyphomonas adhaerens MHS-3</name>
    <dbReference type="NCBI Taxonomy" id="1280949"/>
    <lineage>
        <taxon>Bacteria</taxon>
        <taxon>Pseudomonadati</taxon>
        <taxon>Pseudomonadota</taxon>
        <taxon>Alphaproteobacteria</taxon>
        <taxon>Hyphomonadales</taxon>
        <taxon>Hyphomonadaceae</taxon>
        <taxon>Hyphomonas</taxon>
    </lineage>
</organism>
<name>A0A069E5S4_9PROT</name>
<dbReference type="Gene3D" id="3.40.50.1820">
    <property type="entry name" value="alpha/beta hydrolase"/>
    <property type="match status" value="1"/>
</dbReference>
<dbReference type="InterPro" id="IPR010297">
    <property type="entry name" value="DUF900_hydrolase"/>
</dbReference>
<evidence type="ECO:0000256" key="1">
    <source>
        <dbReference type="SAM" id="SignalP"/>
    </source>
</evidence>